<evidence type="ECO:0000256" key="4">
    <source>
        <dbReference type="ARBA" id="ARBA00022980"/>
    </source>
</evidence>
<evidence type="ECO:0000256" key="7">
    <source>
        <dbReference type="HAMAP-Rule" id="MF_01310"/>
    </source>
</evidence>
<comment type="function">
    <text evidence="7">Located on the platform of the 30S subunit, it bridges several disparate RNA helices of the 16S rRNA. Forms part of the Shine-Dalgarno cleft in the 70S ribosome.</text>
</comment>
<dbReference type="InterPro" id="IPR019981">
    <property type="entry name" value="Ribosomal_uS11_bac-type"/>
</dbReference>
<comment type="subunit">
    <text evidence="7">Part of the 30S ribosomal subunit. Interacts with proteins S7 and S18. Binds to IF-3.</text>
</comment>
<dbReference type="InterPro" id="IPR036967">
    <property type="entry name" value="Ribosomal_uS11_sf"/>
</dbReference>
<evidence type="ECO:0000256" key="6">
    <source>
        <dbReference type="ARBA" id="ARBA00035160"/>
    </source>
</evidence>
<proteinExistence type="inferred from homology"/>
<evidence type="ECO:0000256" key="9">
    <source>
        <dbReference type="SAM" id="MobiDB-lite"/>
    </source>
</evidence>
<dbReference type="GO" id="GO:0005840">
    <property type="term" value="C:ribosome"/>
    <property type="evidence" value="ECO:0007669"/>
    <property type="project" value="UniProtKB-KW"/>
</dbReference>
<dbReference type="RefSeq" id="WP_395823503.1">
    <property type="nucleotide sequence ID" value="NZ_CP043494.1"/>
</dbReference>
<dbReference type="PANTHER" id="PTHR11759">
    <property type="entry name" value="40S RIBOSOMAL PROTEIN S14/30S RIBOSOMAL PROTEIN S11"/>
    <property type="match status" value="1"/>
</dbReference>
<dbReference type="PROSITE" id="PS00054">
    <property type="entry name" value="RIBOSOMAL_S11"/>
    <property type="match status" value="1"/>
</dbReference>
<accession>A0ABY9WSM4</accession>
<dbReference type="PIRSF" id="PIRSF002131">
    <property type="entry name" value="Ribosomal_S11"/>
    <property type="match status" value="1"/>
</dbReference>
<protein>
    <recommendedName>
        <fullName evidence="6 7">Small ribosomal subunit protein uS11</fullName>
    </recommendedName>
</protein>
<evidence type="ECO:0000256" key="1">
    <source>
        <dbReference type="ARBA" id="ARBA00006194"/>
    </source>
</evidence>
<reference evidence="10 11" key="1">
    <citation type="submission" date="2019-08" db="EMBL/GenBank/DDBJ databases">
        <title>Archangium and Cystobacter genomes.</title>
        <authorList>
            <person name="Chen I.-C.K."/>
            <person name="Wielgoss S."/>
        </authorList>
    </citation>
    <scope>NUCLEOTIDE SEQUENCE [LARGE SCALE GENOMIC DNA]</scope>
    <source>
        <strain evidence="10 11">Cbm 6</strain>
    </source>
</reference>
<dbReference type="Proteomes" id="UP001611383">
    <property type="component" value="Chromosome"/>
</dbReference>
<keyword evidence="11" id="KW-1185">Reference proteome</keyword>
<evidence type="ECO:0000313" key="11">
    <source>
        <dbReference type="Proteomes" id="UP001611383"/>
    </source>
</evidence>
<name>A0ABY9WSM4_9BACT</name>
<keyword evidence="4 7" id="KW-0689">Ribosomal protein</keyword>
<evidence type="ECO:0000256" key="8">
    <source>
        <dbReference type="RuleBase" id="RU003629"/>
    </source>
</evidence>
<feature type="compositionally biased region" description="Low complexity" evidence="9">
    <location>
        <begin position="1"/>
        <end position="22"/>
    </location>
</feature>
<gene>
    <name evidence="7 10" type="primary">rpsK</name>
    <name evidence="10" type="ORF">F0U60_23635</name>
</gene>
<keyword evidence="3 7" id="KW-0694">RNA-binding</keyword>
<keyword evidence="5 7" id="KW-0687">Ribonucleoprotein</keyword>
<evidence type="ECO:0000256" key="5">
    <source>
        <dbReference type="ARBA" id="ARBA00023274"/>
    </source>
</evidence>
<keyword evidence="2 7" id="KW-0699">rRNA-binding</keyword>
<feature type="region of interest" description="Disordered" evidence="9">
    <location>
        <begin position="1"/>
        <end position="30"/>
    </location>
</feature>
<evidence type="ECO:0000313" key="10">
    <source>
        <dbReference type="EMBL" id="WNG46779.1"/>
    </source>
</evidence>
<dbReference type="Gene3D" id="3.30.420.80">
    <property type="entry name" value="Ribosomal protein S11"/>
    <property type="match status" value="1"/>
</dbReference>
<dbReference type="NCBIfam" id="NF003698">
    <property type="entry name" value="PRK05309.1"/>
    <property type="match status" value="1"/>
</dbReference>
<dbReference type="InterPro" id="IPR001971">
    <property type="entry name" value="Ribosomal_uS11"/>
</dbReference>
<dbReference type="NCBIfam" id="TIGR03632">
    <property type="entry name" value="uS11_bact"/>
    <property type="match status" value="1"/>
</dbReference>
<dbReference type="EMBL" id="CP043494">
    <property type="protein sequence ID" value="WNG46779.1"/>
    <property type="molecule type" value="Genomic_DNA"/>
</dbReference>
<dbReference type="SUPFAM" id="SSF53137">
    <property type="entry name" value="Translational machinery components"/>
    <property type="match status" value="1"/>
</dbReference>
<evidence type="ECO:0000256" key="2">
    <source>
        <dbReference type="ARBA" id="ARBA00022730"/>
    </source>
</evidence>
<evidence type="ECO:0000256" key="3">
    <source>
        <dbReference type="ARBA" id="ARBA00022884"/>
    </source>
</evidence>
<dbReference type="InterPro" id="IPR018102">
    <property type="entry name" value="Ribosomal_uS11_CS"/>
</dbReference>
<dbReference type="HAMAP" id="MF_01310">
    <property type="entry name" value="Ribosomal_uS11"/>
    <property type="match status" value="1"/>
</dbReference>
<dbReference type="Pfam" id="PF00411">
    <property type="entry name" value="Ribosomal_S11"/>
    <property type="match status" value="1"/>
</dbReference>
<organism evidence="10 11">
    <name type="scientific">Archangium minus</name>
    <dbReference type="NCBI Taxonomy" id="83450"/>
    <lineage>
        <taxon>Bacteria</taxon>
        <taxon>Pseudomonadati</taxon>
        <taxon>Myxococcota</taxon>
        <taxon>Myxococcia</taxon>
        <taxon>Myxococcales</taxon>
        <taxon>Cystobacterineae</taxon>
        <taxon>Archangiaceae</taxon>
        <taxon>Archangium</taxon>
    </lineage>
</organism>
<sequence>MAEETNAPAAPAAAAPAAGETAAARKKGKKGKKNILNGVVHIQSTFNNTIITITDVSGNVISWSSAGARGFRGSRKSTPFAAQVAAGDAAAKAMEHGLKNVTVLVKGPGAGRESALRALAAAGLKIALIRDVTPIPHNGCRQPKRRRV</sequence>
<comment type="similarity">
    <text evidence="1 7 8">Belongs to the universal ribosomal protein uS11 family.</text>
</comment>